<gene>
    <name evidence="4" type="ORF">NCTC934_00856</name>
</gene>
<evidence type="ECO:0000313" key="4">
    <source>
        <dbReference type="EMBL" id="VEH72584.1"/>
    </source>
</evidence>
<sequence length="285" mass="31795">MDIAIGPRQAVGFCDVSLAKQRKPTAAQRLSMPSISLLKGLGLLAALLITGALISILAGSIGWMYFAFLIISSLLIALIVEERGLFLSIASIPIFYAVTVVTAGIVITKSNTPEGTSFSKTSLLTSVYPLVQNFLWLLIAVVGATAIGVLRWMRFRKTAQRAVNQQKVSRRADMKRDRQNRAERLSVAELMARDRTENGQVQSPRASRRRSHAQAQPPQKPQDRIRGRDREERRREQQAERENRLQPDPNRRAGDVIPPAPERGPSSSAKDEAAKKQRWDDNLYE</sequence>
<dbReference type="Proteomes" id="UP000280707">
    <property type="component" value="Chromosome"/>
</dbReference>
<keyword evidence="2" id="KW-0472">Membrane</keyword>
<dbReference type="InterPro" id="IPR046672">
    <property type="entry name" value="DUF6542"/>
</dbReference>
<keyword evidence="2" id="KW-0812">Transmembrane</keyword>
<feature type="compositionally biased region" description="Basic and acidic residues" evidence="1">
    <location>
        <begin position="221"/>
        <end position="254"/>
    </location>
</feature>
<feature type="compositionally biased region" description="Basic and acidic residues" evidence="1">
    <location>
        <begin position="269"/>
        <end position="285"/>
    </location>
</feature>
<feature type="compositionally biased region" description="Basic and acidic residues" evidence="1">
    <location>
        <begin position="170"/>
        <end position="197"/>
    </location>
</feature>
<keyword evidence="4" id="KW-0347">Helicase</keyword>
<name>A0ABY6TE90_9CORY</name>
<evidence type="ECO:0000259" key="3">
    <source>
        <dbReference type="Pfam" id="PF20177"/>
    </source>
</evidence>
<dbReference type="Pfam" id="PF20177">
    <property type="entry name" value="DUF6542"/>
    <property type="match status" value="1"/>
</dbReference>
<dbReference type="EMBL" id="LR134408">
    <property type="protein sequence ID" value="VEH72584.1"/>
    <property type="molecule type" value="Genomic_DNA"/>
</dbReference>
<keyword evidence="4" id="KW-0378">Hydrolase</keyword>
<feature type="transmembrane region" description="Helical" evidence="2">
    <location>
        <begin position="37"/>
        <end position="57"/>
    </location>
</feature>
<evidence type="ECO:0000256" key="2">
    <source>
        <dbReference type="SAM" id="Phobius"/>
    </source>
</evidence>
<organism evidence="4 5">
    <name type="scientific">Corynebacterium segmentosum</name>
    <dbReference type="NCBI Taxonomy" id="43990"/>
    <lineage>
        <taxon>Bacteria</taxon>
        <taxon>Bacillati</taxon>
        <taxon>Actinomycetota</taxon>
        <taxon>Actinomycetes</taxon>
        <taxon>Mycobacteriales</taxon>
        <taxon>Corynebacteriaceae</taxon>
        <taxon>Corynebacterium</taxon>
    </lineage>
</organism>
<reference evidence="4 5" key="1">
    <citation type="submission" date="2018-12" db="EMBL/GenBank/DDBJ databases">
        <authorList>
            <consortium name="Pathogen Informatics"/>
        </authorList>
    </citation>
    <scope>NUCLEOTIDE SEQUENCE [LARGE SCALE GENOMIC DNA]</scope>
    <source>
        <strain evidence="4 5">NCTC934</strain>
    </source>
</reference>
<feature type="region of interest" description="Disordered" evidence="1">
    <location>
        <begin position="163"/>
        <end position="285"/>
    </location>
</feature>
<dbReference type="GO" id="GO:0004386">
    <property type="term" value="F:helicase activity"/>
    <property type="evidence" value="ECO:0007669"/>
    <property type="project" value="UniProtKB-KW"/>
</dbReference>
<feature type="transmembrane region" description="Helical" evidence="2">
    <location>
        <begin position="85"/>
        <end position="107"/>
    </location>
</feature>
<evidence type="ECO:0000256" key="1">
    <source>
        <dbReference type="SAM" id="MobiDB-lite"/>
    </source>
</evidence>
<accession>A0ABY6TE90</accession>
<feature type="transmembrane region" description="Helical" evidence="2">
    <location>
        <begin position="127"/>
        <end position="150"/>
    </location>
</feature>
<keyword evidence="2" id="KW-1133">Transmembrane helix</keyword>
<feature type="transmembrane region" description="Helical" evidence="2">
    <location>
        <begin position="63"/>
        <end position="80"/>
    </location>
</feature>
<protein>
    <submittedName>
        <fullName evidence="4">DNA helicase</fullName>
    </submittedName>
</protein>
<keyword evidence="5" id="KW-1185">Reference proteome</keyword>
<keyword evidence="4" id="KW-0067">ATP-binding</keyword>
<evidence type="ECO:0000313" key="5">
    <source>
        <dbReference type="Proteomes" id="UP000280707"/>
    </source>
</evidence>
<proteinExistence type="predicted"/>
<keyword evidence="4" id="KW-0547">Nucleotide-binding</keyword>
<feature type="domain" description="DUF6542" evidence="3">
    <location>
        <begin position="42"/>
        <end position="156"/>
    </location>
</feature>